<evidence type="ECO:0000313" key="3">
    <source>
        <dbReference type="Proteomes" id="UP000001283"/>
    </source>
</evidence>
<proteinExistence type="predicted"/>
<dbReference type="AlphaFoldDB" id="A0A8D3X6A0"/>
<protein>
    <submittedName>
        <fullName evidence="2">Uncharacterized protein</fullName>
    </submittedName>
</protein>
<dbReference type="Proteomes" id="UP000001283">
    <property type="component" value="Chromosome"/>
</dbReference>
<keyword evidence="1" id="KW-1133">Transmembrane helix</keyword>
<sequence>MKGEAGISFTSLAILTYVIIVNISVYYLNVHDKIEKMNMC</sequence>
<evidence type="ECO:0000313" key="2">
    <source>
        <dbReference type="EMBL" id="AEN91892.1"/>
    </source>
</evidence>
<dbReference type="KEGG" id="bmh:BMWSH_5014"/>
<dbReference type="EMBL" id="CP003017">
    <property type="protein sequence ID" value="AEN91892.1"/>
    <property type="molecule type" value="Genomic_DNA"/>
</dbReference>
<accession>A0A8D3X6A0</accession>
<feature type="transmembrane region" description="Helical" evidence="1">
    <location>
        <begin position="6"/>
        <end position="28"/>
    </location>
</feature>
<evidence type="ECO:0000256" key="1">
    <source>
        <dbReference type="SAM" id="Phobius"/>
    </source>
</evidence>
<keyword evidence="1" id="KW-0812">Transmembrane</keyword>
<keyword evidence="1" id="KW-0472">Membrane</keyword>
<organism evidence="2 3">
    <name type="scientific">Priestia megaterium (strain WSH-002)</name>
    <name type="common">Bacillus megaterium</name>
    <dbReference type="NCBI Taxonomy" id="1006007"/>
    <lineage>
        <taxon>Bacteria</taxon>
        <taxon>Bacillati</taxon>
        <taxon>Bacillota</taxon>
        <taxon>Bacilli</taxon>
        <taxon>Bacillales</taxon>
        <taxon>Bacillaceae</taxon>
        <taxon>Priestia</taxon>
    </lineage>
</organism>
<gene>
    <name evidence="2" type="ORF">BMWSH_5014</name>
</gene>
<reference evidence="2 3" key="1">
    <citation type="journal article" date="2011" name="J. Bacteriol.">
        <title>Complete genome sequence of the industrial strain Bacillus megaterium WSH-002.</title>
        <authorList>
            <person name="Liu L."/>
            <person name="Li Y."/>
            <person name="Zhang J."/>
            <person name="Zou W."/>
            <person name="Zhou Z."/>
            <person name="Liu J."/>
            <person name="Li X."/>
            <person name="Wang L."/>
            <person name="Chen J."/>
        </authorList>
    </citation>
    <scope>NUCLEOTIDE SEQUENCE [LARGE SCALE GENOMIC DNA]</scope>
    <source>
        <strain evidence="2 3">WSH-002</strain>
    </source>
</reference>
<name>A0A8D3X6A0_PRIMW</name>